<evidence type="ECO:0008006" key="4">
    <source>
        <dbReference type="Google" id="ProtNLM"/>
    </source>
</evidence>
<dbReference type="eggNOG" id="ENOG5030AG5">
    <property type="taxonomic scope" value="Bacteria"/>
</dbReference>
<reference evidence="2 3" key="1">
    <citation type="submission" date="2013-05" db="EMBL/GenBank/DDBJ databases">
        <title>Genome assembly of Chondromyces apiculatus DSM 436.</title>
        <authorList>
            <person name="Sharma G."/>
            <person name="Khatri I."/>
            <person name="Kaur C."/>
            <person name="Mayilraj S."/>
            <person name="Subramanian S."/>
        </authorList>
    </citation>
    <scope>NUCLEOTIDE SEQUENCE [LARGE SCALE GENOMIC DNA]</scope>
    <source>
        <strain evidence="2 3">DSM 436</strain>
    </source>
</reference>
<dbReference type="Proteomes" id="UP000019678">
    <property type="component" value="Unassembled WGS sequence"/>
</dbReference>
<evidence type="ECO:0000313" key="3">
    <source>
        <dbReference type="Proteomes" id="UP000019678"/>
    </source>
</evidence>
<evidence type="ECO:0000313" key="2">
    <source>
        <dbReference type="EMBL" id="EYF04460.1"/>
    </source>
</evidence>
<keyword evidence="1" id="KW-0812">Transmembrane</keyword>
<dbReference type="EMBL" id="ASRX01000033">
    <property type="protein sequence ID" value="EYF04460.1"/>
    <property type="molecule type" value="Genomic_DNA"/>
</dbReference>
<accession>A0A017T6P7</accession>
<proteinExistence type="predicted"/>
<feature type="transmembrane region" description="Helical" evidence="1">
    <location>
        <begin position="91"/>
        <end position="110"/>
    </location>
</feature>
<gene>
    <name evidence="2" type="ORF">CAP_4428</name>
</gene>
<dbReference type="RefSeq" id="WP_044244042.1">
    <property type="nucleotide sequence ID" value="NZ_ASRX01000033.1"/>
</dbReference>
<comment type="caution">
    <text evidence="2">The sequence shown here is derived from an EMBL/GenBank/DDBJ whole genome shotgun (WGS) entry which is preliminary data.</text>
</comment>
<feature type="transmembrane region" description="Helical" evidence="1">
    <location>
        <begin position="130"/>
        <end position="148"/>
    </location>
</feature>
<organism evidence="2 3">
    <name type="scientific">Chondromyces apiculatus DSM 436</name>
    <dbReference type="NCBI Taxonomy" id="1192034"/>
    <lineage>
        <taxon>Bacteria</taxon>
        <taxon>Pseudomonadati</taxon>
        <taxon>Myxococcota</taxon>
        <taxon>Polyangia</taxon>
        <taxon>Polyangiales</taxon>
        <taxon>Polyangiaceae</taxon>
        <taxon>Chondromyces</taxon>
    </lineage>
</organism>
<feature type="transmembrane region" description="Helical" evidence="1">
    <location>
        <begin position="39"/>
        <end position="57"/>
    </location>
</feature>
<dbReference type="OrthoDB" id="713921at2"/>
<keyword evidence="3" id="KW-1185">Reference proteome</keyword>
<evidence type="ECO:0000256" key="1">
    <source>
        <dbReference type="SAM" id="Phobius"/>
    </source>
</evidence>
<name>A0A017T6P7_9BACT</name>
<keyword evidence="1" id="KW-1133">Transmembrane helix</keyword>
<keyword evidence="1" id="KW-0472">Membrane</keyword>
<feature type="transmembrane region" description="Helical" evidence="1">
    <location>
        <begin position="6"/>
        <end position="27"/>
    </location>
</feature>
<dbReference type="STRING" id="1192034.CAP_4428"/>
<sequence length="160" mass="16441">MSTLSTLGIVHTAISLAAIPTGIASFVRHGRIAPETHVGKVYLGATLLGALTAFGVIKTPVGLGIVLMTLLALAAGVTASRLPWSDLARRYVETIALSVSFFFVLLPGITETLTRLPVGAPIAPSLNAPILLAAQSSLVLALAAGLATQISRLRAVPRLA</sequence>
<feature type="transmembrane region" description="Helical" evidence="1">
    <location>
        <begin position="63"/>
        <end position="84"/>
    </location>
</feature>
<protein>
    <recommendedName>
        <fullName evidence="4">Transmembrane protein</fullName>
    </recommendedName>
</protein>
<dbReference type="AlphaFoldDB" id="A0A017T6P7"/>